<organism evidence="3 5">
    <name type="scientific">Providencia vermicola</name>
    <dbReference type="NCBI Taxonomy" id="333965"/>
    <lineage>
        <taxon>Bacteria</taxon>
        <taxon>Pseudomonadati</taxon>
        <taxon>Pseudomonadota</taxon>
        <taxon>Gammaproteobacteria</taxon>
        <taxon>Enterobacterales</taxon>
        <taxon>Morganellaceae</taxon>
        <taxon>Providencia</taxon>
    </lineage>
</organism>
<evidence type="ECO:0000313" key="2">
    <source>
        <dbReference type="EMBL" id="USB35615.1"/>
    </source>
</evidence>
<sequence>MQEIPLSAIPNQRIRVTLDGDDWEFTLKAARDVMCCDIKCNDRVLLQGLRAMPNQSLIPYRYLSSKSNFAFITNNDVLPWWEQFNQSQYLVWWREDD</sequence>
<proteinExistence type="predicted"/>
<name>A0AAX3RZT1_9GAMM</name>
<dbReference type="EMBL" id="CP116222">
    <property type="protein sequence ID" value="WFC08122.1"/>
    <property type="molecule type" value="Genomic_DNA"/>
</dbReference>
<dbReference type="EMBL" id="CP097327">
    <property type="protein sequence ID" value="USB35615.1"/>
    <property type="molecule type" value="Genomic_DNA"/>
</dbReference>
<protein>
    <recommendedName>
        <fullName evidence="1">Cyanophage baseplate Pam3 plug gp18 domain-containing protein</fullName>
    </recommendedName>
</protein>
<dbReference type="InterPro" id="IPR054252">
    <property type="entry name" value="Pam3_gp18"/>
</dbReference>
<keyword evidence="4" id="KW-1185">Reference proteome</keyword>
<feature type="domain" description="Cyanophage baseplate Pam3 plug gp18" evidence="1">
    <location>
        <begin position="1"/>
        <end position="93"/>
    </location>
</feature>
<reference evidence="2" key="1">
    <citation type="journal article" date="2022" name="Front. Microbiol.">
        <title>Identification of a novel aminoglycoside O-nucleotidyltransferase AadA33 in Providencia vermicola.</title>
        <authorList>
            <person name="Feng C."/>
            <person name="Gao M."/>
            <person name="Jiang W."/>
            <person name="Shi W."/>
            <person name="Li A."/>
            <person name="Liu S."/>
            <person name="Zhang L."/>
            <person name="Zhang X."/>
            <person name="Li Q."/>
            <person name="Lin H."/>
            <person name="Lu J."/>
            <person name="Li K."/>
            <person name="Zhang H."/>
            <person name="Hu Y."/>
            <person name="Bao Q."/>
            <person name="Lin X."/>
        </authorList>
    </citation>
    <scope>NUCLEOTIDE SEQUENCE</scope>
    <source>
        <strain evidence="2">P13</strain>
    </source>
</reference>
<dbReference type="Proteomes" id="UP001057142">
    <property type="component" value="Chromosome"/>
</dbReference>
<evidence type="ECO:0000259" key="1">
    <source>
        <dbReference type="Pfam" id="PF22479"/>
    </source>
</evidence>
<dbReference type="Proteomes" id="UP001222403">
    <property type="component" value="Chromosome"/>
</dbReference>
<evidence type="ECO:0000313" key="3">
    <source>
        <dbReference type="EMBL" id="WFC08122.1"/>
    </source>
</evidence>
<evidence type="ECO:0000313" key="5">
    <source>
        <dbReference type="Proteomes" id="UP001222403"/>
    </source>
</evidence>
<evidence type="ECO:0000313" key="4">
    <source>
        <dbReference type="Proteomes" id="UP001057142"/>
    </source>
</evidence>
<reference evidence="3" key="2">
    <citation type="submission" date="2023-01" db="EMBL/GenBank/DDBJ databases">
        <title>The prevalence of carbapenem-resistant bacteria in aquaculture in China and the genetic diversity of carbapenem-resistant genes.</title>
        <authorList>
            <person name="Wen R."/>
        </authorList>
    </citation>
    <scope>NUCLEOTIDE SEQUENCE</scope>
    <source>
        <strain evidence="3">PVA41-chromosome</strain>
    </source>
</reference>
<dbReference type="Pfam" id="PF22479">
    <property type="entry name" value="Pam3_gp18"/>
    <property type="match status" value="1"/>
</dbReference>
<dbReference type="RefSeq" id="WP_154621874.1">
    <property type="nucleotide sequence ID" value="NZ_CAXOHT010000003.1"/>
</dbReference>
<accession>A0AAX3RZT1</accession>
<dbReference type="AlphaFoldDB" id="A0AAX3RZT1"/>
<gene>
    <name evidence="2" type="ORF">M5J11_12300</name>
    <name evidence="3" type="ORF">PG365_07055</name>
</gene>